<dbReference type="SUPFAM" id="SSF53448">
    <property type="entry name" value="Nucleotide-diphospho-sugar transferases"/>
    <property type="match status" value="1"/>
</dbReference>
<dbReference type="AlphaFoldDB" id="A0A094Q0F2"/>
<name>A0A094Q0F2_9ZZZZ</name>
<protein>
    <recommendedName>
        <fullName evidence="1">MobA-like NTP transferase domain-containing protein</fullName>
    </recommendedName>
</protein>
<dbReference type="InterPro" id="IPR029044">
    <property type="entry name" value="Nucleotide-diphossugar_trans"/>
</dbReference>
<evidence type="ECO:0000313" key="2">
    <source>
        <dbReference type="EMBL" id="KGA17580.1"/>
    </source>
</evidence>
<dbReference type="PANTHER" id="PTHR43777">
    <property type="entry name" value="MOLYBDENUM COFACTOR CYTIDYLYLTRANSFERASE"/>
    <property type="match status" value="1"/>
</dbReference>
<dbReference type="Gene3D" id="3.90.550.10">
    <property type="entry name" value="Spore Coat Polysaccharide Biosynthesis Protein SpsA, Chain A"/>
    <property type="match status" value="1"/>
</dbReference>
<sequence length="180" mass="18849">MTTAGLVLAAGEGKRFGGPKAPYVHNGQRLVDRAVQVLAEAGCDPVFVVLGAWLGEVPNATLLENQNWATGMGSSLQVGLNHLNGESEIDEVLVSLVDLPGLTSAAVARVVNSPGEIVVACYDGKRGHPVKFARATWPELAISATGDQGARSFIANHPEEIVLVEVGDVATGEDMDERPI</sequence>
<accession>A0A094Q0F2</accession>
<organism evidence="2">
    <name type="scientific">freshwater metagenome</name>
    <dbReference type="NCBI Taxonomy" id="449393"/>
    <lineage>
        <taxon>unclassified sequences</taxon>
        <taxon>metagenomes</taxon>
        <taxon>ecological metagenomes</taxon>
    </lineage>
</organism>
<feature type="domain" description="MobA-like NTP transferase" evidence="1">
    <location>
        <begin position="5"/>
        <end position="157"/>
    </location>
</feature>
<dbReference type="Pfam" id="PF12804">
    <property type="entry name" value="NTP_transf_3"/>
    <property type="match status" value="1"/>
</dbReference>
<reference evidence="2" key="1">
    <citation type="submission" date="2014-06" db="EMBL/GenBank/DDBJ databases">
        <title>Key roles for freshwater Actinobacteria revealed by deep metagenomic sequencing.</title>
        <authorList>
            <person name="Ghai R."/>
            <person name="Mizuno C.M."/>
            <person name="Picazo A."/>
            <person name="Camacho A."/>
            <person name="Rodriguez-Valera F."/>
        </authorList>
    </citation>
    <scope>NUCLEOTIDE SEQUENCE</scope>
</reference>
<dbReference type="CDD" id="cd04182">
    <property type="entry name" value="GT_2_like_f"/>
    <property type="match status" value="1"/>
</dbReference>
<dbReference type="EMBL" id="JNSL01000058">
    <property type="protein sequence ID" value="KGA17580.1"/>
    <property type="molecule type" value="Genomic_DNA"/>
</dbReference>
<dbReference type="GO" id="GO:0016779">
    <property type="term" value="F:nucleotidyltransferase activity"/>
    <property type="evidence" value="ECO:0007669"/>
    <property type="project" value="UniProtKB-ARBA"/>
</dbReference>
<dbReference type="PANTHER" id="PTHR43777:SF1">
    <property type="entry name" value="MOLYBDENUM COFACTOR CYTIDYLYLTRANSFERASE"/>
    <property type="match status" value="1"/>
</dbReference>
<dbReference type="InterPro" id="IPR025877">
    <property type="entry name" value="MobA-like_NTP_Trfase"/>
</dbReference>
<proteinExistence type="predicted"/>
<gene>
    <name evidence="2" type="ORF">GM51_10045</name>
</gene>
<comment type="caution">
    <text evidence="2">The sequence shown here is derived from an EMBL/GenBank/DDBJ whole genome shotgun (WGS) entry which is preliminary data.</text>
</comment>
<evidence type="ECO:0000259" key="1">
    <source>
        <dbReference type="Pfam" id="PF12804"/>
    </source>
</evidence>